<dbReference type="InterPro" id="IPR003673">
    <property type="entry name" value="CoA-Trfase_fam_III"/>
</dbReference>
<keyword evidence="1" id="KW-0808">Transferase</keyword>
<comment type="caution">
    <text evidence="1">The sequence shown here is derived from an EMBL/GenBank/DDBJ whole genome shotgun (WGS) entry which is preliminary data.</text>
</comment>
<dbReference type="AlphaFoldDB" id="A0A5C6UEC1"/>
<dbReference type="InterPro" id="IPR050509">
    <property type="entry name" value="CoA-transferase_III"/>
</dbReference>
<dbReference type="OrthoDB" id="4909260at2"/>
<evidence type="ECO:0000313" key="1">
    <source>
        <dbReference type="EMBL" id="TXC70298.1"/>
    </source>
</evidence>
<organism evidence="1 2">
    <name type="scientific">Sphingomonas ginsenosidivorax</name>
    <dbReference type="NCBI Taxonomy" id="862135"/>
    <lineage>
        <taxon>Bacteria</taxon>
        <taxon>Pseudomonadati</taxon>
        <taxon>Pseudomonadota</taxon>
        <taxon>Alphaproteobacteria</taxon>
        <taxon>Sphingomonadales</taxon>
        <taxon>Sphingomonadaceae</taxon>
        <taxon>Sphingomonas</taxon>
    </lineage>
</organism>
<proteinExistence type="predicted"/>
<accession>A0A5C6UEC1</accession>
<protein>
    <submittedName>
        <fullName evidence="1">CoA transferase</fullName>
    </submittedName>
</protein>
<dbReference type="SUPFAM" id="SSF89796">
    <property type="entry name" value="CoA-transferase family III (CaiB/BaiF)"/>
    <property type="match status" value="1"/>
</dbReference>
<dbReference type="InterPro" id="IPR023606">
    <property type="entry name" value="CoA-Trfase_III_dom_1_sf"/>
</dbReference>
<dbReference type="Gene3D" id="3.40.50.10540">
    <property type="entry name" value="Crotonobetainyl-coa:carnitine coa-transferase, domain 1"/>
    <property type="match status" value="1"/>
</dbReference>
<dbReference type="Pfam" id="PF02515">
    <property type="entry name" value="CoA_transf_3"/>
    <property type="match status" value="1"/>
</dbReference>
<sequence>MPLVMPLATVGHAWLQDLARASASATLAAIDGATLLGERALLGGFRVPGRRSAGGGCRLYHARQGTIALNLARAQDRDLLPALFAVEDAFTSDDAVAAAIASRNAGDLVARGRMLGLAIAHEDEAPPGPATTRLVSAARASSARSSPRVLDLSALWAGPLAARLLGLTGAHIVRVESRVRAEPTRPGEDAHFGLLNRGKTSVVLDLKDPGDRATVLRLITEADIVIEAARPRALRQLGIDADALLRAQPGLTWMTITGHGASGEAADWVGFGDDCAVAAGLSAALRRASGRTGFVGDAIADPLTGIYAARAAWNAWAHGGGVRLGIAMAGVVAEAIAAARAVDARAFDRSLTDWAAAQGAPIAPVADRRSGAPC</sequence>
<dbReference type="Proteomes" id="UP000321250">
    <property type="component" value="Unassembled WGS sequence"/>
</dbReference>
<reference evidence="1 2" key="1">
    <citation type="journal article" date="2013" name="Antonie Van Leeuwenhoek">
        <title>Sphingomonas ginsenosidivorax sp. nov., with the ability to transform ginsenosides.</title>
        <authorList>
            <person name="Jin X.F."/>
            <person name="Kim J.K."/>
            <person name="Liu Q.M."/>
            <person name="Kang M.S."/>
            <person name="He D."/>
            <person name="Jin F.X."/>
            <person name="Kim S.C."/>
            <person name="Im W.T."/>
        </authorList>
    </citation>
    <scope>NUCLEOTIDE SEQUENCE [LARGE SCALE GENOMIC DNA]</scope>
    <source>
        <strain evidence="1 2">KHI67</strain>
    </source>
</reference>
<gene>
    <name evidence="1" type="ORF">FSB78_04575</name>
</gene>
<name>A0A5C6UEC1_9SPHN</name>
<evidence type="ECO:0000313" key="2">
    <source>
        <dbReference type="Proteomes" id="UP000321250"/>
    </source>
</evidence>
<dbReference type="PANTHER" id="PTHR48228">
    <property type="entry name" value="SUCCINYL-COA--D-CITRAMALATE COA-TRANSFERASE"/>
    <property type="match status" value="1"/>
</dbReference>
<dbReference type="RefSeq" id="WP_147080355.1">
    <property type="nucleotide sequence ID" value="NZ_VOQR01000001.1"/>
</dbReference>
<dbReference type="EMBL" id="VOQR01000001">
    <property type="protein sequence ID" value="TXC70298.1"/>
    <property type="molecule type" value="Genomic_DNA"/>
</dbReference>
<keyword evidence="2" id="KW-1185">Reference proteome</keyword>
<dbReference type="PANTHER" id="PTHR48228:SF5">
    <property type="entry name" value="ALPHA-METHYLACYL-COA RACEMASE"/>
    <property type="match status" value="1"/>
</dbReference>
<dbReference type="GO" id="GO:0016740">
    <property type="term" value="F:transferase activity"/>
    <property type="evidence" value="ECO:0007669"/>
    <property type="project" value="UniProtKB-KW"/>
</dbReference>